<evidence type="ECO:0000259" key="1">
    <source>
        <dbReference type="Pfam" id="PF01172"/>
    </source>
</evidence>
<evidence type="ECO:0000313" key="2">
    <source>
        <dbReference type="EMBL" id="KKK76096.1"/>
    </source>
</evidence>
<proteinExistence type="predicted"/>
<dbReference type="EMBL" id="LAZR01055559">
    <property type="protein sequence ID" value="KKK76096.1"/>
    <property type="molecule type" value="Genomic_DNA"/>
</dbReference>
<reference evidence="2" key="1">
    <citation type="journal article" date="2015" name="Nature">
        <title>Complex archaea that bridge the gap between prokaryotes and eukaryotes.</title>
        <authorList>
            <person name="Spang A."/>
            <person name="Saw J.H."/>
            <person name="Jorgensen S.L."/>
            <person name="Zaremba-Niedzwiedzka K."/>
            <person name="Martijn J."/>
            <person name="Lind A.E."/>
            <person name="van Eijk R."/>
            <person name="Schleper C."/>
            <person name="Guy L."/>
            <person name="Ettema T.J."/>
        </authorList>
    </citation>
    <scope>NUCLEOTIDE SEQUENCE</scope>
</reference>
<protein>
    <recommendedName>
        <fullName evidence="1">Ribosome maturation protein SDO1/SBDS N-terminal domain-containing protein</fullName>
    </recommendedName>
</protein>
<sequence length="91" mass="10401">MAINPEQKKLNFTKSNQALVKLQKGNLNFEIIVSPKEAFNYIQNSKNVSNDENTQIPDIIDVLEIDIIWSDASRGERANENDLTFVFESNE</sequence>
<dbReference type="AlphaFoldDB" id="A0A0F9AV56"/>
<accession>A0A0F9AV56</accession>
<gene>
    <name evidence="2" type="ORF">LCGC14_2867150</name>
</gene>
<dbReference type="Pfam" id="PF01172">
    <property type="entry name" value="SBDS_N"/>
    <property type="match status" value="1"/>
</dbReference>
<feature type="domain" description="Ribosome maturation protein SDO1/SBDS N-terminal" evidence="1">
    <location>
        <begin position="16"/>
        <end position="90"/>
    </location>
</feature>
<organism evidence="2">
    <name type="scientific">marine sediment metagenome</name>
    <dbReference type="NCBI Taxonomy" id="412755"/>
    <lineage>
        <taxon>unclassified sequences</taxon>
        <taxon>metagenomes</taxon>
        <taxon>ecological metagenomes</taxon>
    </lineage>
</organism>
<comment type="caution">
    <text evidence="2">The sequence shown here is derived from an EMBL/GenBank/DDBJ whole genome shotgun (WGS) entry which is preliminary data.</text>
</comment>
<dbReference type="Gene3D" id="3.30.1250.10">
    <property type="entry name" value="Ribosome maturation protein SBDS, N-terminal domain"/>
    <property type="match status" value="1"/>
</dbReference>
<dbReference type="InterPro" id="IPR036786">
    <property type="entry name" value="Ribosome_mat_SBDS_N_sf"/>
</dbReference>
<dbReference type="InterPro" id="IPR019783">
    <property type="entry name" value="SDO1/SBDS_N"/>
</dbReference>
<dbReference type="SUPFAM" id="SSF89895">
    <property type="entry name" value="FYSH domain"/>
    <property type="match status" value="1"/>
</dbReference>
<feature type="non-terminal residue" evidence="2">
    <location>
        <position position="91"/>
    </location>
</feature>
<name>A0A0F9AV56_9ZZZZ</name>